<dbReference type="STRING" id="1185652.USDA257_c24570"/>
<accession>I3X577</accession>
<protein>
    <submittedName>
        <fullName evidence="1">Uncharacterized protein</fullName>
    </submittedName>
</protein>
<organism evidence="1 2">
    <name type="scientific">Sinorhizobium fredii (strain USDA 257)</name>
    <dbReference type="NCBI Taxonomy" id="1185652"/>
    <lineage>
        <taxon>Bacteria</taxon>
        <taxon>Pseudomonadati</taxon>
        <taxon>Pseudomonadota</taxon>
        <taxon>Alphaproteobacteria</taxon>
        <taxon>Hyphomicrobiales</taxon>
        <taxon>Rhizobiaceae</taxon>
        <taxon>Sinorhizobium/Ensifer group</taxon>
        <taxon>Sinorhizobium</taxon>
    </lineage>
</organism>
<proteinExistence type="predicted"/>
<reference evidence="1 2" key="1">
    <citation type="journal article" date="2012" name="J. Bacteriol.">
        <title>Complete genome sequence of the broad-host-range strain Sinorhizobium fredii USDA257.</title>
        <authorList>
            <person name="Schuldes J."/>
            <person name="Rodriguez Orbegoso M."/>
            <person name="Schmeisser C."/>
            <person name="Krishnan H.B."/>
            <person name="Daniel R."/>
            <person name="Streit W.R."/>
        </authorList>
    </citation>
    <scope>NUCLEOTIDE SEQUENCE [LARGE SCALE GENOMIC DNA]</scope>
    <source>
        <strain evidence="1 2">USDA 257</strain>
    </source>
</reference>
<dbReference type="Proteomes" id="UP000006180">
    <property type="component" value="Chromosome"/>
</dbReference>
<dbReference type="KEGG" id="sfd:USDA257_c24570"/>
<dbReference type="PATRIC" id="fig|1185652.3.peg.2547"/>
<dbReference type="HOGENOM" id="CLU_2345155_0_0_5"/>
<gene>
    <name evidence="1" type="ORF">USDA257_c24570</name>
</gene>
<dbReference type="AlphaFoldDB" id="I3X577"/>
<name>I3X577_SINF2</name>
<evidence type="ECO:0000313" key="1">
    <source>
        <dbReference type="EMBL" id="AFL51033.1"/>
    </source>
</evidence>
<evidence type="ECO:0000313" key="2">
    <source>
        <dbReference type="Proteomes" id="UP000006180"/>
    </source>
</evidence>
<sequence length="97" mass="10488">MRRFEVFTGSVEWNGIASESHAVVPSLTIAAATASALGATTRKEVLILFNPMMGRLDLSFPSPQAQVDRGADHFGFQVQGGDIGEAKAYGWRTEAWC</sequence>
<dbReference type="EMBL" id="CP003563">
    <property type="protein sequence ID" value="AFL51033.1"/>
    <property type="molecule type" value="Genomic_DNA"/>
</dbReference>